<organism evidence="3 4">
    <name type="scientific">Ustilaginoidea virens</name>
    <name type="common">Rice false smut fungus</name>
    <name type="synonym">Villosiclava virens</name>
    <dbReference type="NCBI Taxonomy" id="1159556"/>
    <lineage>
        <taxon>Eukaryota</taxon>
        <taxon>Fungi</taxon>
        <taxon>Dikarya</taxon>
        <taxon>Ascomycota</taxon>
        <taxon>Pezizomycotina</taxon>
        <taxon>Sordariomycetes</taxon>
        <taxon>Hypocreomycetidae</taxon>
        <taxon>Hypocreales</taxon>
        <taxon>Clavicipitaceae</taxon>
        <taxon>Ustilaginoidea</taxon>
    </lineage>
</organism>
<dbReference type="EMBL" id="CP072754">
    <property type="protein sequence ID" value="QUC17702.1"/>
    <property type="molecule type" value="Genomic_DNA"/>
</dbReference>
<evidence type="ECO:0000313" key="4">
    <source>
        <dbReference type="Proteomes" id="UP000027002"/>
    </source>
</evidence>
<dbReference type="GO" id="GO:0005634">
    <property type="term" value="C:nucleus"/>
    <property type="evidence" value="ECO:0007669"/>
    <property type="project" value="UniProtKB-SubCell"/>
</dbReference>
<dbReference type="InterPro" id="IPR021858">
    <property type="entry name" value="Fun_TF"/>
</dbReference>
<dbReference type="PANTHER" id="PTHR37534:SF43">
    <property type="entry name" value="FINGER DOMAIN PROTEIN, PUTATIVE (AFU_ORTHOLOGUE AFUA_1G01850)-RELATED"/>
    <property type="match status" value="1"/>
</dbReference>
<accession>A0A8E5MFE3</accession>
<dbReference type="GO" id="GO:0045944">
    <property type="term" value="P:positive regulation of transcription by RNA polymerase II"/>
    <property type="evidence" value="ECO:0007669"/>
    <property type="project" value="TreeGrafter"/>
</dbReference>
<dbReference type="KEGG" id="uvi:66062721"/>
<proteinExistence type="predicted"/>
<protein>
    <recommendedName>
        <fullName evidence="5">C6 zinc finger domain protein</fullName>
    </recommendedName>
</protein>
<evidence type="ECO:0000256" key="1">
    <source>
        <dbReference type="ARBA" id="ARBA00004123"/>
    </source>
</evidence>
<evidence type="ECO:0000313" key="3">
    <source>
        <dbReference type="EMBL" id="QUC17702.1"/>
    </source>
</evidence>
<dbReference type="OrthoDB" id="4936707at2759"/>
<gene>
    <name evidence="3" type="ORF">UV8b_01943</name>
</gene>
<dbReference type="GeneID" id="66062721"/>
<dbReference type="AlphaFoldDB" id="A0A8E5MFE3"/>
<dbReference type="GO" id="GO:0000976">
    <property type="term" value="F:transcription cis-regulatory region binding"/>
    <property type="evidence" value="ECO:0007669"/>
    <property type="project" value="TreeGrafter"/>
</dbReference>
<evidence type="ECO:0008006" key="5">
    <source>
        <dbReference type="Google" id="ProtNLM"/>
    </source>
</evidence>
<dbReference type="PANTHER" id="PTHR37534">
    <property type="entry name" value="TRANSCRIPTIONAL ACTIVATOR PROTEIN UGA3"/>
    <property type="match status" value="1"/>
</dbReference>
<sequence length="371" mass="41408">MALENDALMSLLLAYSACHRSQLLQTSPPRMRMAEWAQSIFPALRESLVREWTPVSNTTLAMAVILVALEIMSPGAFGHGISWRGHITHARSLLAKRLERMSVKRVSGIAEGEGGEEEEEGFRFMQSWLGYVGIMGSLMASPMVDSVSSASELLPCSAFSVVPSRLGEELDNLGCMTGLSMRCVGLLGRVNDLSRQCDRERFGLDDRLWLGWSPTSSTAEQALVLEQNMIKSLAQTARPCSHGRAGNMHVRDVKEMATINEAFHWAGLIQLRRRVLGKPTNDADVQLHVRKILICLEKLRTGTAAEIRCLFPIFTAGCEAADKDQRRRLLSRLESAERSGMKQVYHARLLLERVWTEGRPWEELIGDEFIA</sequence>
<keyword evidence="4" id="KW-1185">Reference proteome</keyword>
<keyword evidence="2" id="KW-0539">Nucleus</keyword>
<name>A0A8E5MFE3_USTVR</name>
<reference evidence="3" key="1">
    <citation type="submission" date="2020-03" db="EMBL/GenBank/DDBJ databases">
        <title>A mixture of massive structural variations and highly conserved coding sequences in Ustilaginoidea virens genome.</title>
        <authorList>
            <person name="Zhang K."/>
            <person name="Zhao Z."/>
            <person name="Zhang Z."/>
            <person name="Li Y."/>
            <person name="Hsiang T."/>
            <person name="Sun W."/>
        </authorList>
    </citation>
    <scope>NUCLEOTIDE SEQUENCE</scope>
    <source>
        <strain evidence="3">UV-8b</strain>
    </source>
</reference>
<dbReference type="Pfam" id="PF11951">
    <property type="entry name" value="Fungal_trans_2"/>
    <property type="match status" value="1"/>
</dbReference>
<dbReference type="GO" id="GO:0003700">
    <property type="term" value="F:DNA-binding transcription factor activity"/>
    <property type="evidence" value="ECO:0007669"/>
    <property type="project" value="TreeGrafter"/>
</dbReference>
<dbReference type="RefSeq" id="XP_042995375.1">
    <property type="nucleotide sequence ID" value="XM_043139441.1"/>
</dbReference>
<evidence type="ECO:0000256" key="2">
    <source>
        <dbReference type="ARBA" id="ARBA00023242"/>
    </source>
</evidence>
<comment type="subcellular location">
    <subcellularLocation>
        <location evidence="1">Nucleus</location>
    </subcellularLocation>
</comment>
<dbReference type="Proteomes" id="UP000027002">
    <property type="component" value="Chromosome 2"/>
</dbReference>